<accession>A0A7H0LQR8</accession>
<dbReference type="EMBL" id="CP061038">
    <property type="protein sequence ID" value="QNQ12021.1"/>
    <property type="molecule type" value="Genomic_DNA"/>
</dbReference>
<evidence type="ECO:0000313" key="2">
    <source>
        <dbReference type="Proteomes" id="UP000516148"/>
    </source>
</evidence>
<name>A0A7H0LQR8_9SPHN</name>
<proteinExistence type="predicted"/>
<keyword evidence="2" id="KW-1185">Reference proteome</keyword>
<dbReference type="AlphaFoldDB" id="A0A7H0LQR8"/>
<protein>
    <submittedName>
        <fullName evidence="1">DUF1579 domain-containing protein</fullName>
    </submittedName>
</protein>
<gene>
    <name evidence="1" type="ORF">H3Z74_13685</name>
</gene>
<evidence type="ECO:0000313" key="1">
    <source>
        <dbReference type="EMBL" id="QNQ12021.1"/>
    </source>
</evidence>
<reference evidence="1 2" key="1">
    <citation type="submission" date="2020-09" db="EMBL/GenBank/DDBJ databases">
        <title>Sphingomonas sp., a new species isolated from pork steak.</title>
        <authorList>
            <person name="Heidler von Heilborn D."/>
        </authorList>
    </citation>
    <scope>NUCLEOTIDE SEQUENCE [LARGE SCALE GENOMIC DNA]</scope>
    <source>
        <strain evidence="2">S8-3T</strain>
    </source>
</reference>
<organism evidence="1 2">
    <name type="scientific">Sphingomonas alpina</name>
    <dbReference type="NCBI Taxonomy" id="653931"/>
    <lineage>
        <taxon>Bacteria</taxon>
        <taxon>Pseudomonadati</taxon>
        <taxon>Pseudomonadota</taxon>
        <taxon>Alphaproteobacteria</taxon>
        <taxon>Sphingomonadales</taxon>
        <taxon>Sphingomonadaceae</taxon>
        <taxon>Sphingomonas</taxon>
    </lineage>
</organism>
<sequence length="146" mass="16474">MIGSWRVKHHRLKERLTGSDAWQDFEGTCVMQPLMGGVGNVDDNWLDIPSGPYSAVGLRSYDPKNGLWAIWWLDGRSPHTIDVPVKGNFQDGVGTFLADDMLRGKPVKLRFQWSAITANSAEWRQALSADGGKTWETNWVMHFTRA</sequence>
<dbReference type="Proteomes" id="UP000516148">
    <property type="component" value="Chromosome"/>
</dbReference>
<dbReference type="KEGG" id="spap:H3Z74_13685"/>